<comment type="caution">
    <text evidence="2">The sequence shown here is derived from an EMBL/GenBank/DDBJ whole genome shotgun (WGS) entry which is preliminary data.</text>
</comment>
<accession>A0ABD2MIH1</accession>
<feature type="region of interest" description="Disordered" evidence="1">
    <location>
        <begin position="54"/>
        <end position="88"/>
    </location>
</feature>
<dbReference type="Proteomes" id="UP001516400">
    <property type="component" value="Unassembled WGS sequence"/>
</dbReference>
<evidence type="ECO:0000313" key="2">
    <source>
        <dbReference type="EMBL" id="KAL3266007.1"/>
    </source>
</evidence>
<keyword evidence="3" id="KW-1185">Reference proteome</keyword>
<protein>
    <submittedName>
        <fullName evidence="2">Uncharacterized protein</fullName>
    </submittedName>
</protein>
<feature type="compositionally biased region" description="Basic and acidic residues" evidence="1">
    <location>
        <begin position="57"/>
        <end position="72"/>
    </location>
</feature>
<name>A0ABD2MIH1_9CUCU</name>
<gene>
    <name evidence="2" type="ORF">HHI36_010196</name>
</gene>
<reference evidence="2 3" key="1">
    <citation type="journal article" date="2021" name="BMC Biol.">
        <title>Horizontally acquired antibacterial genes associated with adaptive radiation of ladybird beetles.</title>
        <authorList>
            <person name="Li H.S."/>
            <person name="Tang X.F."/>
            <person name="Huang Y.H."/>
            <person name="Xu Z.Y."/>
            <person name="Chen M.L."/>
            <person name="Du X.Y."/>
            <person name="Qiu B.Y."/>
            <person name="Chen P.T."/>
            <person name="Zhang W."/>
            <person name="Slipinski A."/>
            <person name="Escalona H.E."/>
            <person name="Waterhouse R.M."/>
            <person name="Zwick A."/>
            <person name="Pang H."/>
        </authorList>
    </citation>
    <scope>NUCLEOTIDE SEQUENCE [LARGE SCALE GENOMIC DNA]</scope>
    <source>
        <strain evidence="2">SYSU2018</strain>
    </source>
</reference>
<sequence>MGAKCGFKDLDDQVKEKFIDGVSKLMKFELLKQSQDLSLEKTIQLARTVETAMVHTGNEHKQPKRFHFEKSRKQNRSSRNQQNQGVRSRKEEKQYFCCEKKSHTIRVHLEQKILFNLETVEPSMETPPNLIQTNIVNLEFYSNSRITVQNVYDAKPKIMDRFAEVFSPGWGNFKGEKITLQLKPCARPKSLPVSLCVTTES</sequence>
<organism evidence="2 3">
    <name type="scientific">Cryptolaemus montrouzieri</name>
    <dbReference type="NCBI Taxonomy" id="559131"/>
    <lineage>
        <taxon>Eukaryota</taxon>
        <taxon>Metazoa</taxon>
        <taxon>Ecdysozoa</taxon>
        <taxon>Arthropoda</taxon>
        <taxon>Hexapoda</taxon>
        <taxon>Insecta</taxon>
        <taxon>Pterygota</taxon>
        <taxon>Neoptera</taxon>
        <taxon>Endopterygota</taxon>
        <taxon>Coleoptera</taxon>
        <taxon>Polyphaga</taxon>
        <taxon>Cucujiformia</taxon>
        <taxon>Coccinelloidea</taxon>
        <taxon>Coccinellidae</taxon>
        <taxon>Scymninae</taxon>
        <taxon>Scymnini</taxon>
        <taxon>Cryptolaemus</taxon>
    </lineage>
</organism>
<dbReference type="EMBL" id="JABFTP020000001">
    <property type="protein sequence ID" value="KAL3266007.1"/>
    <property type="molecule type" value="Genomic_DNA"/>
</dbReference>
<proteinExistence type="predicted"/>
<evidence type="ECO:0000313" key="3">
    <source>
        <dbReference type="Proteomes" id="UP001516400"/>
    </source>
</evidence>
<evidence type="ECO:0000256" key="1">
    <source>
        <dbReference type="SAM" id="MobiDB-lite"/>
    </source>
</evidence>
<dbReference type="AlphaFoldDB" id="A0ABD2MIH1"/>